<keyword evidence="16" id="KW-1185">Reference proteome</keyword>
<dbReference type="PIRSF" id="PIRSF000495">
    <property type="entry name" value="Amidotransf_hisH"/>
    <property type="match status" value="1"/>
</dbReference>
<evidence type="ECO:0000256" key="9">
    <source>
        <dbReference type="ARBA" id="ARBA00023239"/>
    </source>
</evidence>
<dbReference type="PANTHER" id="PTHR42701:SF1">
    <property type="entry name" value="IMIDAZOLE GLYCEROL PHOSPHATE SYNTHASE SUBUNIT HISH"/>
    <property type="match status" value="1"/>
</dbReference>
<evidence type="ECO:0000256" key="1">
    <source>
        <dbReference type="ARBA" id="ARBA00004496"/>
    </source>
</evidence>
<gene>
    <name evidence="12 15" type="primary">hisH</name>
    <name evidence="15" type="ORF">Lbru_0423</name>
</gene>
<dbReference type="PANTHER" id="PTHR42701">
    <property type="entry name" value="IMIDAZOLE GLYCEROL PHOSPHATE SYNTHASE SUBUNIT HISH"/>
    <property type="match status" value="1"/>
</dbReference>
<dbReference type="FunFam" id="3.40.50.880:FF:000009">
    <property type="entry name" value="Imidazole glycerol phosphate synthase subunit HisH"/>
    <property type="match status" value="1"/>
</dbReference>
<dbReference type="GO" id="GO:0000105">
    <property type="term" value="P:L-histidine biosynthetic process"/>
    <property type="evidence" value="ECO:0007669"/>
    <property type="project" value="UniProtKB-UniRule"/>
</dbReference>
<reference evidence="15 16" key="1">
    <citation type="submission" date="2015-11" db="EMBL/GenBank/DDBJ databases">
        <title>Genomic analysis of 38 Legionella species identifies large and diverse effector repertoires.</title>
        <authorList>
            <person name="Burstein D."/>
            <person name="Amaro F."/>
            <person name="Zusman T."/>
            <person name="Lifshitz Z."/>
            <person name="Cohen O."/>
            <person name="Gilbert J.A."/>
            <person name="Pupko T."/>
            <person name="Shuman H.A."/>
            <person name="Segal G."/>
        </authorList>
    </citation>
    <scope>NUCLEOTIDE SEQUENCE [LARGE SCALE GENOMIC DNA]</scope>
    <source>
        <strain evidence="15 16">ATCC 43878</strain>
    </source>
</reference>
<feature type="active site" evidence="12 13">
    <location>
        <position position="179"/>
    </location>
</feature>
<evidence type="ECO:0000256" key="5">
    <source>
        <dbReference type="ARBA" id="ARBA00022605"/>
    </source>
</evidence>
<dbReference type="PATRIC" id="fig|29422.6.peg.443"/>
<comment type="pathway">
    <text evidence="2 12">Amino-acid biosynthesis; L-histidine biosynthesis; L-histidine from 5-phospho-alpha-D-ribose 1-diphosphate: step 5/9.</text>
</comment>
<feature type="active site" description="Nucleophile" evidence="12 13">
    <location>
        <position position="76"/>
    </location>
</feature>
<evidence type="ECO:0000313" key="16">
    <source>
        <dbReference type="Proteomes" id="UP000054742"/>
    </source>
</evidence>
<comment type="caution">
    <text evidence="15">The sequence shown here is derived from an EMBL/GenBank/DDBJ whole genome shotgun (WGS) entry which is preliminary data.</text>
</comment>
<dbReference type="RefSeq" id="WP_058440532.1">
    <property type="nucleotide sequence ID" value="NZ_CAAAHU010000015.1"/>
</dbReference>
<evidence type="ECO:0000256" key="13">
    <source>
        <dbReference type="PIRSR" id="PIRSR000495-1"/>
    </source>
</evidence>
<evidence type="ECO:0000259" key="14">
    <source>
        <dbReference type="Pfam" id="PF00117"/>
    </source>
</evidence>
<keyword evidence="7 12" id="KW-0315">Glutamine amidotransferase</keyword>
<keyword evidence="4 12" id="KW-0963">Cytoplasm</keyword>
<comment type="catalytic activity">
    <reaction evidence="11 12">
        <text>L-glutamine + H2O = L-glutamate + NH4(+)</text>
        <dbReference type="Rhea" id="RHEA:15889"/>
        <dbReference type="ChEBI" id="CHEBI:15377"/>
        <dbReference type="ChEBI" id="CHEBI:28938"/>
        <dbReference type="ChEBI" id="CHEBI:29985"/>
        <dbReference type="ChEBI" id="CHEBI:58359"/>
        <dbReference type="EC" id="3.5.1.2"/>
    </reaction>
</comment>
<dbReference type="STRING" id="29422.Lbru_0423"/>
<keyword evidence="5 12" id="KW-0028">Amino-acid biosynthesis</keyword>
<name>A0A0W0SST7_9GAMM</name>
<dbReference type="Proteomes" id="UP000054742">
    <property type="component" value="Unassembled WGS sequence"/>
</dbReference>
<dbReference type="CDD" id="cd01748">
    <property type="entry name" value="GATase1_IGP_Synthase"/>
    <property type="match status" value="1"/>
</dbReference>
<comment type="subcellular location">
    <subcellularLocation>
        <location evidence="1 12">Cytoplasm</location>
    </subcellularLocation>
</comment>
<dbReference type="GO" id="GO:0000107">
    <property type="term" value="F:imidazoleglycerol-phosphate synthase activity"/>
    <property type="evidence" value="ECO:0007669"/>
    <property type="project" value="UniProtKB-UniRule"/>
</dbReference>
<keyword evidence="8 12" id="KW-0368">Histidine biosynthesis</keyword>
<dbReference type="AlphaFoldDB" id="A0A0W0SST7"/>
<dbReference type="NCBIfam" id="TIGR01855">
    <property type="entry name" value="IMP_synth_hisH"/>
    <property type="match status" value="1"/>
</dbReference>
<dbReference type="InterPro" id="IPR029062">
    <property type="entry name" value="Class_I_gatase-like"/>
</dbReference>
<comment type="catalytic activity">
    <reaction evidence="10 12">
        <text>5-[(5-phospho-1-deoxy-D-ribulos-1-ylimino)methylamino]-1-(5-phospho-beta-D-ribosyl)imidazole-4-carboxamide + L-glutamine = D-erythro-1-(imidazol-4-yl)glycerol 3-phosphate + 5-amino-1-(5-phospho-beta-D-ribosyl)imidazole-4-carboxamide + L-glutamate + H(+)</text>
        <dbReference type="Rhea" id="RHEA:24793"/>
        <dbReference type="ChEBI" id="CHEBI:15378"/>
        <dbReference type="ChEBI" id="CHEBI:29985"/>
        <dbReference type="ChEBI" id="CHEBI:58278"/>
        <dbReference type="ChEBI" id="CHEBI:58359"/>
        <dbReference type="ChEBI" id="CHEBI:58475"/>
        <dbReference type="ChEBI" id="CHEBI:58525"/>
        <dbReference type="EC" id="4.3.2.10"/>
    </reaction>
</comment>
<dbReference type="HAMAP" id="MF_00278">
    <property type="entry name" value="HisH"/>
    <property type="match status" value="1"/>
</dbReference>
<dbReference type="OrthoDB" id="9807137at2"/>
<organism evidence="15 16">
    <name type="scientific">Legionella brunensis</name>
    <dbReference type="NCBI Taxonomy" id="29422"/>
    <lineage>
        <taxon>Bacteria</taxon>
        <taxon>Pseudomonadati</taxon>
        <taxon>Pseudomonadota</taxon>
        <taxon>Gammaproteobacteria</taxon>
        <taxon>Legionellales</taxon>
        <taxon>Legionellaceae</taxon>
        <taxon>Legionella</taxon>
    </lineage>
</organism>
<dbReference type="GO" id="GO:0016829">
    <property type="term" value="F:lyase activity"/>
    <property type="evidence" value="ECO:0007669"/>
    <property type="project" value="UniProtKB-KW"/>
</dbReference>
<keyword evidence="6 12" id="KW-0378">Hydrolase</keyword>
<comment type="function">
    <text evidence="12">IGPS catalyzes the conversion of PRFAR and glutamine to IGP, AICAR and glutamate. The HisH subunit catalyzes the hydrolysis of glutamine to glutamate and ammonia as part of the synthesis of IGP and AICAR. The resulting ammonia molecule is channeled to the active site of HisF.</text>
</comment>
<dbReference type="InterPro" id="IPR017926">
    <property type="entry name" value="GATASE"/>
</dbReference>
<dbReference type="GO" id="GO:0004359">
    <property type="term" value="F:glutaminase activity"/>
    <property type="evidence" value="ECO:0007669"/>
    <property type="project" value="UniProtKB-EC"/>
</dbReference>
<dbReference type="Pfam" id="PF00117">
    <property type="entry name" value="GATase"/>
    <property type="match status" value="1"/>
</dbReference>
<dbReference type="EC" id="3.5.1.2" evidence="12"/>
<keyword evidence="9 12" id="KW-0456">Lyase</keyword>
<evidence type="ECO:0000256" key="8">
    <source>
        <dbReference type="ARBA" id="ARBA00023102"/>
    </source>
</evidence>
<evidence type="ECO:0000256" key="7">
    <source>
        <dbReference type="ARBA" id="ARBA00022962"/>
    </source>
</evidence>
<evidence type="ECO:0000256" key="4">
    <source>
        <dbReference type="ARBA" id="ARBA00022490"/>
    </source>
</evidence>
<dbReference type="Gene3D" id="3.40.50.880">
    <property type="match status" value="1"/>
</dbReference>
<accession>A0A0W0SST7</accession>
<dbReference type="UniPathway" id="UPA00031">
    <property type="reaction ID" value="UER00010"/>
</dbReference>
<dbReference type="EC" id="4.3.2.10" evidence="12"/>
<dbReference type="EMBL" id="LNXV01000004">
    <property type="protein sequence ID" value="KTC86482.1"/>
    <property type="molecule type" value="Genomic_DNA"/>
</dbReference>
<evidence type="ECO:0000313" key="15">
    <source>
        <dbReference type="EMBL" id="KTC86482.1"/>
    </source>
</evidence>
<dbReference type="GO" id="GO:0005737">
    <property type="term" value="C:cytoplasm"/>
    <property type="evidence" value="ECO:0007669"/>
    <property type="project" value="UniProtKB-SubCell"/>
</dbReference>
<dbReference type="PROSITE" id="PS51273">
    <property type="entry name" value="GATASE_TYPE_1"/>
    <property type="match status" value="1"/>
</dbReference>
<protein>
    <recommendedName>
        <fullName evidence="12">Imidazole glycerol phosphate synthase subunit HisH</fullName>
        <ecNumber evidence="12">4.3.2.10</ecNumber>
    </recommendedName>
    <alternativeName>
        <fullName evidence="12">IGP synthase glutaminase subunit</fullName>
        <ecNumber evidence="12">3.5.1.2</ecNumber>
    </alternativeName>
    <alternativeName>
        <fullName evidence="12">IGP synthase subunit HisH</fullName>
    </alternativeName>
    <alternativeName>
        <fullName evidence="12">ImGP synthase subunit HisH</fullName>
        <shortName evidence="12">IGPS subunit HisH</shortName>
    </alternativeName>
</protein>
<evidence type="ECO:0000256" key="10">
    <source>
        <dbReference type="ARBA" id="ARBA00047838"/>
    </source>
</evidence>
<dbReference type="SUPFAM" id="SSF52317">
    <property type="entry name" value="Class I glutamine amidotransferase-like"/>
    <property type="match status" value="1"/>
</dbReference>
<evidence type="ECO:0000256" key="6">
    <source>
        <dbReference type="ARBA" id="ARBA00022801"/>
    </source>
</evidence>
<dbReference type="InterPro" id="IPR010139">
    <property type="entry name" value="Imidazole-glycPsynth_HisH"/>
</dbReference>
<evidence type="ECO:0000256" key="2">
    <source>
        <dbReference type="ARBA" id="ARBA00005091"/>
    </source>
</evidence>
<evidence type="ECO:0000256" key="11">
    <source>
        <dbReference type="ARBA" id="ARBA00049534"/>
    </source>
</evidence>
<comment type="subunit">
    <text evidence="3 12">Heterodimer of HisH and HisF.</text>
</comment>
<feature type="domain" description="Glutamine amidotransferase" evidence="14">
    <location>
        <begin position="4"/>
        <end position="193"/>
    </location>
</feature>
<evidence type="ECO:0000256" key="3">
    <source>
        <dbReference type="ARBA" id="ARBA00011152"/>
    </source>
</evidence>
<evidence type="ECO:0000256" key="12">
    <source>
        <dbReference type="HAMAP-Rule" id="MF_00278"/>
    </source>
</evidence>
<feature type="active site" evidence="12 13">
    <location>
        <position position="177"/>
    </location>
</feature>
<sequence>MIAVIDVTGNNLTSLGNAIKQLGHEFILTHDSEKIKKASHVILPGVGAATAAMEALEQYQLIDVLSEISQPLLGICLGMQLLLEHSEEGNVDCLNLIPGHVKRLSPRDNQPIPHMGWNQLVWKKDSPLAQGLAPKDYVYFVHSYALLTTENTLASCRYSQEFTAIVNYQNIYGMQFHPEKSAETGLKLLNNFLQLEGAC</sequence>
<proteinExistence type="inferred from homology"/>